<gene>
    <name evidence="1" type="ORF">JP32_06030</name>
</gene>
<accession>A0A0A2XML6</accession>
<dbReference type="NCBIfam" id="TIGR01635">
    <property type="entry name" value="tail_comp_S"/>
    <property type="match status" value="1"/>
</dbReference>
<dbReference type="AlphaFoldDB" id="A0A0A2XML6"/>
<evidence type="ECO:0008006" key="3">
    <source>
        <dbReference type="Google" id="ProtNLM"/>
    </source>
</evidence>
<dbReference type="EMBL" id="JPXS01000027">
    <property type="protein sequence ID" value="KGQ31920.1"/>
    <property type="molecule type" value="Genomic_DNA"/>
</dbReference>
<organism evidence="1 2">
    <name type="scientific">Gallibacterium anatis</name>
    <dbReference type="NCBI Taxonomy" id="750"/>
    <lineage>
        <taxon>Bacteria</taxon>
        <taxon>Pseudomonadati</taxon>
        <taxon>Pseudomonadota</taxon>
        <taxon>Gammaproteobacteria</taxon>
        <taxon>Pasteurellales</taxon>
        <taxon>Pasteurellaceae</taxon>
        <taxon>Gallibacterium</taxon>
    </lineage>
</organism>
<protein>
    <recommendedName>
        <fullName evidence="3">Phage virion morphogenesis protein</fullName>
    </recommendedName>
</protein>
<name>A0A0A2XML6_9PAST</name>
<dbReference type="InterPro" id="IPR006522">
    <property type="entry name" value="Phage_virion_morphogenesis"/>
</dbReference>
<dbReference type="Pfam" id="PF05069">
    <property type="entry name" value="Phage_tail_S"/>
    <property type="match status" value="1"/>
</dbReference>
<proteinExistence type="predicted"/>
<comment type="caution">
    <text evidence="1">The sequence shown here is derived from an EMBL/GenBank/DDBJ whole genome shotgun (WGS) entry which is preliminary data.</text>
</comment>
<dbReference type="Proteomes" id="UP000030526">
    <property type="component" value="Unassembled WGS sequence"/>
</dbReference>
<reference evidence="1 2" key="1">
    <citation type="submission" date="2014-08" db="EMBL/GenBank/DDBJ databases">
        <title>Chaperone-usher fimbriae in a diverse selection of Gallibacterium genomes.</title>
        <authorList>
            <person name="Kudirkiene E."/>
            <person name="Bager R.J."/>
            <person name="Johnson T.J."/>
            <person name="Bojesen A.M."/>
        </authorList>
    </citation>
    <scope>NUCLEOTIDE SEQUENCE [LARGE SCALE GENOMIC DNA]</scope>
    <source>
        <strain evidence="1 2">20558/3kl.</strain>
    </source>
</reference>
<sequence>MISIKLDDTKAIKVIDEIAKQLKQPRKLYGELGEELRKQHQTRIKKEMAPDGKKWKPLQSWYKKTKKRGGILRATGELHNTLAYNIGADSLEFGSPVKYAPTHQFGAVIIPKRKKALALQGGELGFAKKVNVPSRPWLGVSEDDITSLEQRAIRHLNKMLERLNK</sequence>
<evidence type="ECO:0000313" key="1">
    <source>
        <dbReference type="EMBL" id="KGQ31920.1"/>
    </source>
</evidence>
<dbReference type="RefSeq" id="WP_039084035.1">
    <property type="nucleotide sequence ID" value="NZ_JPXS01000027.1"/>
</dbReference>
<evidence type="ECO:0000313" key="2">
    <source>
        <dbReference type="Proteomes" id="UP000030526"/>
    </source>
</evidence>